<evidence type="ECO:0000313" key="4">
    <source>
        <dbReference type="Proteomes" id="UP000294841"/>
    </source>
</evidence>
<dbReference type="AlphaFoldDB" id="A0A4R2N1I3"/>
<accession>A0A4R2N1I3</accession>
<comment type="similarity">
    <text evidence="1 2">Belongs to the fructosamine kinase family.</text>
</comment>
<dbReference type="InterPro" id="IPR011009">
    <property type="entry name" value="Kinase-like_dom_sf"/>
</dbReference>
<dbReference type="Gene3D" id="3.30.200.20">
    <property type="entry name" value="Phosphorylase Kinase, domain 1"/>
    <property type="match status" value="1"/>
</dbReference>
<dbReference type="GO" id="GO:0016301">
    <property type="term" value="F:kinase activity"/>
    <property type="evidence" value="ECO:0007669"/>
    <property type="project" value="UniProtKB-UniRule"/>
</dbReference>
<keyword evidence="2 3" id="KW-0418">Kinase</keyword>
<evidence type="ECO:0000256" key="1">
    <source>
        <dbReference type="ARBA" id="ARBA00009460"/>
    </source>
</evidence>
<keyword evidence="2" id="KW-0808">Transferase</keyword>
<gene>
    <name evidence="3" type="ORF">EV697_102291</name>
</gene>
<dbReference type="SUPFAM" id="SSF56112">
    <property type="entry name" value="Protein kinase-like (PK-like)"/>
    <property type="match status" value="1"/>
</dbReference>
<evidence type="ECO:0000313" key="3">
    <source>
        <dbReference type="EMBL" id="TCP13409.1"/>
    </source>
</evidence>
<dbReference type="PANTHER" id="PTHR12149:SF8">
    <property type="entry name" value="PROTEIN-RIBULOSAMINE 3-KINASE"/>
    <property type="match status" value="1"/>
</dbReference>
<protein>
    <submittedName>
        <fullName evidence="3">Fructosamine-3-kinase</fullName>
    </submittedName>
</protein>
<comment type="caution">
    <text evidence="3">The sequence shown here is derived from an EMBL/GenBank/DDBJ whole genome shotgun (WGS) entry which is preliminary data.</text>
</comment>
<dbReference type="Gene3D" id="3.90.1200.10">
    <property type="match status" value="1"/>
</dbReference>
<organism evidence="3 4">
    <name type="scientific">Bisgaardia hudsonensis</name>
    <dbReference type="NCBI Taxonomy" id="109472"/>
    <lineage>
        <taxon>Bacteria</taxon>
        <taxon>Pseudomonadati</taxon>
        <taxon>Pseudomonadota</taxon>
        <taxon>Gammaproteobacteria</taxon>
        <taxon>Pasteurellales</taxon>
        <taxon>Pasteurellaceae</taxon>
        <taxon>Bisgaardia</taxon>
    </lineage>
</organism>
<dbReference type="PANTHER" id="PTHR12149">
    <property type="entry name" value="FRUCTOSAMINE 3 KINASE-RELATED PROTEIN"/>
    <property type="match status" value="1"/>
</dbReference>
<keyword evidence="4" id="KW-1185">Reference proteome</keyword>
<evidence type="ECO:0000256" key="2">
    <source>
        <dbReference type="PIRNR" id="PIRNR006221"/>
    </source>
</evidence>
<reference evidence="3 4" key="1">
    <citation type="submission" date="2019-03" db="EMBL/GenBank/DDBJ databases">
        <title>Genomic Encyclopedia of Type Strains, Phase IV (KMG-IV): sequencing the most valuable type-strain genomes for metagenomic binning, comparative biology and taxonomic classification.</title>
        <authorList>
            <person name="Goeker M."/>
        </authorList>
    </citation>
    <scope>NUCLEOTIDE SEQUENCE [LARGE SCALE GENOMIC DNA]</scope>
    <source>
        <strain evidence="3 4">DSM 28231</strain>
    </source>
</reference>
<dbReference type="PIRSF" id="PIRSF006221">
    <property type="entry name" value="Ketosamine-3-kinase"/>
    <property type="match status" value="1"/>
</dbReference>
<dbReference type="InterPro" id="IPR016477">
    <property type="entry name" value="Fructo-/Ketosamine-3-kinase"/>
</dbReference>
<dbReference type="Pfam" id="PF03881">
    <property type="entry name" value="Fructosamin_kin"/>
    <property type="match status" value="1"/>
</dbReference>
<dbReference type="EMBL" id="SLXI01000002">
    <property type="protein sequence ID" value="TCP13409.1"/>
    <property type="molecule type" value="Genomic_DNA"/>
</dbReference>
<proteinExistence type="inferred from homology"/>
<dbReference type="RefSeq" id="WP_132023185.1">
    <property type="nucleotide sequence ID" value="NZ_CP016605.1"/>
</dbReference>
<dbReference type="Proteomes" id="UP000294841">
    <property type="component" value="Unassembled WGS sequence"/>
</dbReference>
<name>A0A4R2N1I3_9PAST</name>
<sequence>MWKSISQVLADQFGAYYFIKTKQKIHTGETNETWLINDGIQPVFVKINDRSYRSMFRAEAEQLERLYQTKTVNVPKVYGVGISQSHSFLLLEALPIQKTSNQNMGIFGQQLAKLHLLDGSEKYGLDFDTWLGSIYQPNDWKNNWSTFFSEYRIGWQLQLCYEKGIDFGNIELIIQTVTKKLNKHQPKPSLVHGNLWTENCALVNNQIFTYDPAIYWGDRECDLAFTELFEPFSKEFYENYNSIYPVDKNFNERKKIYQLYYLLNFSHRFPNHYINLTKTFIDDLLK</sequence>
<dbReference type="OrthoDB" id="5291879at2"/>